<reference evidence="5" key="5">
    <citation type="submission" date="2025-09" db="UniProtKB">
        <authorList>
            <consortium name="Ensembl"/>
        </authorList>
    </citation>
    <scope>IDENTIFICATION</scope>
</reference>
<keyword evidence="1" id="KW-0547">Nucleotide-binding</keyword>
<organism evidence="5 6">
    <name type="scientific">Callorhinchus milii</name>
    <name type="common">Ghost shark</name>
    <dbReference type="NCBI Taxonomy" id="7868"/>
    <lineage>
        <taxon>Eukaryota</taxon>
        <taxon>Metazoa</taxon>
        <taxon>Chordata</taxon>
        <taxon>Craniata</taxon>
        <taxon>Vertebrata</taxon>
        <taxon>Chondrichthyes</taxon>
        <taxon>Holocephali</taxon>
        <taxon>Chimaeriformes</taxon>
        <taxon>Callorhinchidae</taxon>
        <taxon>Callorhinchus</taxon>
    </lineage>
</organism>
<evidence type="ECO:0000259" key="4">
    <source>
        <dbReference type="PROSITE" id="PS51715"/>
    </source>
</evidence>
<dbReference type="GO" id="GO:0003924">
    <property type="term" value="F:GTPase activity"/>
    <property type="evidence" value="ECO:0007669"/>
    <property type="project" value="InterPro"/>
</dbReference>
<dbReference type="PROSITE" id="PS51715">
    <property type="entry name" value="G_GB1_RHD3"/>
    <property type="match status" value="1"/>
</dbReference>
<dbReference type="STRING" id="7868.ENSCMIP00000010346"/>
<comment type="similarity">
    <text evidence="3">Belongs to the TRAFAC class dynamin-like GTPase superfamily. GB1/RHD3 GTPase family.</text>
</comment>
<dbReference type="InParanoid" id="A0A4W3H3Q5"/>
<reference evidence="6" key="3">
    <citation type="journal article" date="2014" name="Nature">
        <title>Elephant shark genome provides unique insights into gnathostome evolution.</title>
        <authorList>
            <consortium name="International Elephant Shark Genome Sequencing Consortium"/>
            <person name="Venkatesh B."/>
            <person name="Lee A.P."/>
            <person name="Ravi V."/>
            <person name="Maurya A.K."/>
            <person name="Lian M.M."/>
            <person name="Swann J.B."/>
            <person name="Ohta Y."/>
            <person name="Flajnik M.F."/>
            <person name="Sutoh Y."/>
            <person name="Kasahara M."/>
            <person name="Hoon S."/>
            <person name="Gangu V."/>
            <person name="Roy S.W."/>
            <person name="Irimia M."/>
            <person name="Korzh V."/>
            <person name="Kondrychyn I."/>
            <person name="Lim Z.W."/>
            <person name="Tay B.H."/>
            <person name="Tohari S."/>
            <person name="Kong K.W."/>
            <person name="Ho S."/>
            <person name="Lorente-Galdos B."/>
            <person name="Quilez J."/>
            <person name="Marques-Bonet T."/>
            <person name="Raney B.J."/>
            <person name="Ingham P.W."/>
            <person name="Tay A."/>
            <person name="Hillier L.W."/>
            <person name="Minx P."/>
            <person name="Boehm T."/>
            <person name="Wilson R.K."/>
            <person name="Brenner S."/>
            <person name="Warren W.C."/>
        </authorList>
    </citation>
    <scope>NUCLEOTIDE SEQUENCE [LARGE SCALE GENOMIC DNA]</scope>
</reference>
<feature type="domain" description="GB1/RHD3-type G" evidence="4">
    <location>
        <begin position="1"/>
        <end position="120"/>
    </location>
</feature>
<dbReference type="InterPro" id="IPR015894">
    <property type="entry name" value="Guanylate-bd_N"/>
</dbReference>
<dbReference type="Gene3D" id="3.40.50.300">
    <property type="entry name" value="P-loop containing nucleotide triphosphate hydrolases"/>
    <property type="match status" value="1"/>
</dbReference>
<evidence type="ECO:0000256" key="2">
    <source>
        <dbReference type="ARBA" id="ARBA00023134"/>
    </source>
</evidence>
<reference evidence="5" key="4">
    <citation type="submission" date="2025-08" db="UniProtKB">
        <authorList>
            <consortium name="Ensembl"/>
        </authorList>
    </citation>
    <scope>IDENTIFICATION</scope>
</reference>
<evidence type="ECO:0000313" key="6">
    <source>
        <dbReference type="Proteomes" id="UP000314986"/>
    </source>
</evidence>
<dbReference type="PANTHER" id="PTHR10751">
    <property type="entry name" value="GUANYLATE BINDING PROTEIN"/>
    <property type="match status" value="1"/>
</dbReference>
<reference evidence="6" key="1">
    <citation type="journal article" date="2006" name="Science">
        <title>Ancient noncoding elements conserved in the human genome.</title>
        <authorList>
            <person name="Venkatesh B."/>
            <person name="Kirkness E.F."/>
            <person name="Loh Y.H."/>
            <person name="Halpern A.L."/>
            <person name="Lee A.P."/>
            <person name="Johnson J."/>
            <person name="Dandona N."/>
            <person name="Viswanathan L.D."/>
            <person name="Tay A."/>
            <person name="Venter J.C."/>
            <person name="Strausberg R.L."/>
            <person name="Brenner S."/>
        </authorList>
    </citation>
    <scope>NUCLEOTIDE SEQUENCE [LARGE SCALE GENOMIC DNA]</scope>
</reference>
<evidence type="ECO:0000256" key="1">
    <source>
        <dbReference type="ARBA" id="ARBA00022741"/>
    </source>
</evidence>
<dbReference type="Proteomes" id="UP000314986">
    <property type="component" value="Unassembled WGS sequence"/>
</dbReference>
<proteinExistence type="inferred from homology"/>
<dbReference type="InterPro" id="IPR030386">
    <property type="entry name" value="G_GB1_RHD3_dom"/>
</dbReference>
<dbReference type="Pfam" id="PF02263">
    <property type="entry name" value="GBP"/>
    <property type="match status" value="1"/>
</dbReference>
<dbReference type="GO" id="GO:0005525">
    <property type="term" value="F:GTP binding"/>
    <property type="evidence" value="ECO:0007669"/>
    <property type="project" value="UniProtKB-KW"/>
</dbReference>
<reference evidence="6" key="2">
    <citation type="journal article" date="2007" name="PLoS Biol.">
        <title>Survey sequencing and comparative analysis of the elephant shark (Callorhinchus milii) genome.</title>
        <authorList>
            <person name="Venkatesh B."/>
            <person name="Kirkness E.F."/>
            <person name="Loh Y.H."/>
            <person name="Halpern A.L."/>
            <person name="Lee A.P."/>
            <person name="Johnson J."/>
            <person name="Dandona N."/>
            <person name="Viswanathan L.D."/>
            <person name="Tay A."/>
            <person name="Venter J.C."/>
            <person name="Strausberg R.L."/>
            <person name="Brenner S."/>
        </authorList>
    </citation>
    <scope>NUCLEOTIDE SEQUENCE [LARGE SCALE GENOMIC DNA]</scope>
</reference>
<dbReference type="InterPro" id="IPR027417">
    <property type="entry name" value="P-loop_NTPase"/>
</dbReference>
<evidence type="ECO:0000313" key="5">
    <source>
        <dbReference type="Ensembl" id="ENSCMIP00000010346.1"/>
    </source>
</evidence>
<protein>
    <recommendedName>
        <fullName evidence="4">GB1/RHD3-type G domain-containing protein</fullName>
    </recommendedName>
</protein>
<accession>A0A4W3H3Q5</accession>
<dbReference type="GeneTree" id="ENSGT00940000154265"/>
<name>A0A4W3H3Q5_CALMI</name>
<keyword evidence="2" id="KW-0342">GTP-binding</keyword>
<sequence length="120" mass="13666">QNICGICVQGDGRNDGWISALALLLSSTLIYNSTETINQWSIEKLHYFIELTELIKGKSSNGKYDPSQYDNVLAGFVWTVMDLTLKLEINGTPVTADEYLEYVLRLKPGKQSKRYGWMWP</sequence>
<dbReference type="Ensembl" id="ENSCMIT00000010618.1">
    <property type="protein sequence ID" value="ENSCMIP00000010346.1"/>
    <property type="gene ID" value="ENSCMIG00000005455.1"/>
</dbReference>
<keyword evidence="6" id="KW-1185">Reference proteome</keyword>
<evidence type="ECO:0000256" key="3">
    <source>
        <dbReference type="PROSITE-ProRule" id="PRU01052"/>
    </source>
</evidence>
<dbReference type="AlphaFoldDB" id="A0A4W3H3Q5"/>